<feature type="transmembrane region" description="Helical" evidence="1">
    <location>
        <begin position="156"/>
        <end position="178"/>
    </location>
</feature>
<evidence type="ECO:0000313" key="2">
    <source>
        <dbReference type="EMBL" id="KAF2837232.1"/>
    </source>
</evidence>
<keyword evidence="1" id="KW-1133">Transmembrane helix</keyword>
<dbReference type="AlphaFoldDB" id="A0A9P4S8J4"/>
<reference evidence="2" key="1">
    <citation type="journal article" date="2020" name="Stud. Mycol.">
        <title>101 Dothideomycetes genomes: a test case for predicting lifestyles and emergence of pathogens.</title>
        <authorList>
            <person name="Haridas S."/>
            <person name="Albert R."/>
            <person name="Binder M."/>
            <person name="Bloem J."/>
            <person name="Labutti K."/>
            <person name="Salamov A."/>
            <person name="Andreopoulos B."/>
            <person name="Baker S."/>
            <person name="Barry K."/>
            <person name="Bills G."/>
            <person name="Bluhm B."/>
            <person name="Cannon C."/>
            <person name="Castanera R."/>
            <person name="Culley D."/>
            <person name="Daum C."/>
            <person name="Ezra D."/>
            <person name="Gonzalez J."/>
            <person name="Henrissat B."/>
            <person name="Kuo A."/>
            <person name="Liang C."/>
            <person name="Lipzen A."/>
            <person name="Lutzoni F."/>
            <person name="Magnuson J."/>
            <person name="Mondo S."/>
            <person name="Nolan M."/>
            <person name="Ohm R."/>
            <person name="Pangilinan J."/>
            <person name="Park H.-J."/>
            <person name="Ramirez L."/>
            <person name="Alfaro M."/>
            <person name="Sun H."/>
            <person name="Tritt A."/>
            <person name="Yoshinaga Y."/>
            <person name="Zwiers L.-H."/>
            <person name="Turgeon B."/>
            <person name="Goodwin S."/>
            <person name="Spatafora J."/>
            <person name="Crous P."/>
            <person name="Grigoriev I."/>
        </authorList>
    </citation>
    <scope>NUCLEOTIDE SEQUENCE</scope>
    <source>
        <strain evidence="2">CBS 101060</strain>
    </source>
</reference>
<protein>
    <submittedName>
        <fullName evidence="2">Uncharacterized protein</fullName>
    </submittedName>
</protein>
<feature type="transmembrane region" description="Helical" evidence="1">
    <location>
        <begin position="37"/>
        <end position="57"/>
    </location>
</feature>
<accession>A0A9P4S8J4</accession>
<evidence type="ECO:0000313" key="3">
    <source>
        <dbReference type="Proteomes" id="UP000799429"/>
    </source>
</evidence>
<dbReference type="PANTHER" id="PTHR38848">
    <property type="entry name" value="G-PROTEIN COUPLED RECEPTORS FAMILY 3 PROFILE DOMAIN-CONTAINING PROTEIN"/>
    <property type="match status" value="1"/>
</dbReference>
<keyword evidence="1" id="KW-0812">Transmembrane</keyword>
<gene>
    <name evidence="2" type="ORF">M501DRAFT_922639</name>
</gene>
<name>A0A9P4S8J4_9PEZI</name>
<organism evidence="2 3">
    <name type="scientific">Patellaria atrata CBS 101060</name>
    <dbReference type="NCBI Taxonomy" id="1346257"/>
    <lineage>
        <taxon>Eukaryota</taxon>
        <taxon>Fungi</taxon>
        <taxon>Dikarya</taxon>
        <taxon>Ascomycota</taxon>
        <taxon>Pezizomycotina</taxon>
        <taxon>Dothideomycetes</taxon>
        <taxon>Dothideomycetes incertae sedis</taxon>
        <taxon>Patellariales</taxon>
        <taxon>Patellariaceae</taxon>
        <taxon>Patellaria</taxon>
    </lineage>
</organism>
<evidence type="ECO:0000256" key="1">
    <source>
        <dbReference type="SAM" id="Phobius"/>
    </source>
</evidence>
<keyword evidence="1" id="KW-0472">Membrane</keyword>
<feature type="non-terminal residue" evidence="2">
    <location>
        <position position="1"/>
    </location>
</feature>
<feature type="transmembrane region" description="Helical" evidence="1">
    <location>
        <begin position="224"/>
        <end position="246"/>
    </location>
</feature>
<feature type="transmembrane region" description="Helical" evidence="1">
    <location>
        <begin position="6"/>
        <end position="25"/>
    </location>
</feature>
<dbReference type="PANTHER" id="PTHR38848:SF3">
    <property type="entry name" value="G-PROTEIN COUPLED RECEPTORS FAMILY 3 PROFILE DOMAIN-CONTAINING PROTEIN"/>
    <property type="match status" value="1"/>
</dbReference>
<keyword evidence="3" id="KW-1185">Reference proteome</keyword>
<feature type="transmembrane region" description="Helical" evidence="1">
    <location>
        <begin position="77"/>
        <end position="95"/>
    </location>
</feature>
<dbReference type="EMBL" id="MU006100">
    <property type="protein sequence ID" value="KAF2837232.1"/>
    <property type="molecule type" value="Genomic_DNA"/>
</dbReference>
<dbReference type="Proteomes" id="UP000799429">
    <property type="component" value="Unassembled WGS sequence"/>
</dbReference>
<feature type="non-terminal residue" evidence="2">
    <location>
        <position position="251"/>
    </location>
</feature>
<sequence length="251" mass="28096">IPLAGQTITVVLSLITIAVLSACFVRRLERVITWKALPLANWLILLIYIDSFAFVFITAVLQEGVGVNTSRGLCDGGILLCLACYLTTKLIYFFLVEKAYIVHGSRRPRRKNVLFMFNVFGMLVPCVILMILNFIYRVAYLNEEGLCIIGMRKLALFPLIVFDVFVNVYLTALFILPIRRLYSFAHNTNPALRRMATRTFIGSCITLTITIVNLSSLGALGGEPAWICFMCCNADVLISVLALHWVTTIDS</sequence>
<feature type="transmembrane region" description="Helical" evidence="1">
    <location>
        <begin position="199"/>
        <end position="218"/>
    </location>
</feature>
<proteinExistence type="predicted"/>
<comment type="caution">
    <text evidence="2">The sequence shown here is derived from an EMBL/GenBank/DDBJ whole genome shotgun (WGS) entry which is preliminary data.</text>
</comment>
<feature type="transmembrane region" description="Helical" evidence="1">
    <location>
        <begin position="115"/>
        <end position="136"/>
    </location>
</feature>
<dbReference type="OrthoDB" id="3210850at2759"/>